<dbReference type="InterPro" id="IPR029061">
    <property type="entry name" value="THDP-binding"/>
</dbReference>
<dbReference type="CDD" id="cd02002">
    <property type="entry name" value="TPP_BFDC"/>
    <property type="match status" value="1"/>
</dbReference>
<evidence type="ECO:0000259" key="2">
    <source>
        <dbReference type="Pfam" id="PF00205"/>
    </source>
</evidence>
<evidence type="ECO:0000259" key="3">
    <source>
        <dbReference type="Pfam" id="PF02775"/>
    </source>
</evidence>
<name>A0A5A7N8U9_9PROT</name>
<comment type="similarity">
    <text evidence="1">Belongs to the TPP enzyme family.</text>
</comment>
<dbReference type="SUPFAM" id="SSF52467">
    <property type="entry name" value="DHS-like NAD/FAD-binding domain"/>
    <property type="match status" value="1"/>
</dbReference>
<keyword evidence="5" id="KW-1185">Reference proteome</keyword>
<sequence>MLREAVVWDYELRPGTAMDTMVDRAMALATSDPGGPIYLGMPRETLAEPAPTLAISPHSRISPARATGIDHSQIEQAAQILAAAKNPLIITSRSGRDPDAVAALADFASLAACPVIEYRANYLNLPSDHPMQAGFDFTADFADHDVILVLDTPAPWLPARHDWPHKALVIQMGSDPLAQDIPIRGFSADLCLLCRPAFGLPALSQAFAKAAQGQQKAIDARREKRSLAHEKARHELKARLLGSDPQKPEIPARMTPAWVSHCLDRLKPEDAIIVNEIGCIRPVMRFTRPGSFYGPSNAGGLGWGLPASLGLKLAQPDRMVICTLGDGSHMFANPVACHQVAAAHKIATLTIVFNNRRWNAVKTATASVYPDGHAMRANLMPMTALDPSPAFHEIAKACGGYGEEVSDPAAMMGALSRALEKVAAGVPALLNVITEH</sequence>
<dbReference type="PANTHER" id="PTHR18968">
    <property type="entry name" value="THIAMINE PYROPHOSPHATE ENZYMES"/>
    <property type="match status" value="1"/>
</dbReference>
<dbReference type="Gene3D" id="3.40.50.1220">
    <property type="entry name" value="TPP-binding domain"/>
    <property type="match status" value="1"/>
</dbReference>
<dbReference type="Pfam" id="PF02775">
    <property type="entry name" value="TPP_enzyme_C"/>
    <property type="match status" value="1"/>
</dbReference>
<feature type="domain" description="Thiamine pyrophosphate enzyme central" evidence="2">
    <location>
        <begin position="74"/>
        <end position="176"/>
    </location>
</feature>
<dbReference type="InterPro" id="IPR011766">
    <property type="entry name" value="TPP_enzyme_TPP-bd"/>
</dbReference>
<organism evidence="4 5">
    <name type="scientific">Iodidimonas nitroreducens</name>
    <dbReference type="NCBI Taxonomy" id="1236968"/>
    <lineage>
        <taxon>Bacteria</taxon>
        <taxon>Pseudomonadati</taxon>
        <taxon>Pseudomonadota</taxon>
        <taxon>Alphaproteobacteria</taxon>
        <taxon>Iodidimonadales</taxon>
        <taxon>Iodidimonadaceae</taxon>
        <taxon>Iodidimonas</taxon>
    </lineage>
</organism>
<evidence type="ECO:0000313" key="5">
    <source>
        <dbReference type="Proteomes" id="UP000324996"/>
    </source>
</evidence>
<dbReference type="GO" id="GO:0009099">
    <property type="term" value="P:L-valine biosynthetic process"/>
    <property type="evidence" value="ECO:0007669"/>
    <property type="project" value="TreeGrafter"/>
</dbReference>
<dbReference type="SUPFAM" id="SSF52518">
    <property type="entry name" value="Thiamin diphosphate-binding fold (THDP-binding)"/>
    <property type="match status" value="1"/>
</dbReference>
<dbReference type="EMBL" id="BKCN01000013">
    <property type="protein sequence ID" value="GER04772.1"/>
    <property type="molecule type" value="Genomic_DNA"/>
</dbReference>
<dbReference type="Proteomes" id="UP000324996">
    <property type="component" value="Unassembled WGS sequence"/>
</dbReference>
<gene>
    <name evidence="4" type="primary">mdlC</name>
    <name evidence="4" type="ORF">JCM17846_24540</name>
</gene>
<dbReference type="Gene3D" id="3.40.50.970">
    <property type="match status" value="2"/>
</dbReference>
<accession>A0A5A7N8U9</accession>
<dbReference type="GO" id="GO:0000287">
    <property type="term" value="F:magnesium ion binding"/>
    <property type="evidence" value="ECO:0007669"/>
    <property type="project" value="InterPro"/>
</dbReference>
<evidence type="ECO:0000256" key="1">
    <source>
        <dbReference type="ARBA" id="ARBA00007812"/>
    </source>
</evidence>
<dbReference type="AlphaFoldDB" id="A0A5A7N8U9"/>
<dbReference type="GO" id="GO:0030976">
    <property type="term" value="F:thiamine pyrophosphate binding"/>
    <property type="evidence" value="ECO:0007669"/>
    <property type="project" value="InterPro"/>
</dbReference>
<feature type="domain" description="Thiamine pyrophosphate enzyme TPP-binding" evidence="3">
    <location>
        <begin position="277"/>
        <end position="432"/>
    </location>
</feature>
<dbReference type="InterPro" id="IPR029035">
    <property type="entry name" value="DHS-like_NAD/FAD-binding_dom"/>
</dbReference>
<dbReference type="RefSeq" id="WP_313981687.1">
    <property type="nucleotide sequence ID" value="NZ_BKCN01000013.1"/>
</dbReference>
<dbReference type="GO" id="GO:0009097">
    <property type="term" value="P:isoleucine biosynthetic process"/>
    <property type="evidence" value="ECO:0007669"/>
    <property type="project" value="TreeGrafter"/>
</dbReference>
<protein>
    <submittedName>
        <fullName evidence="4">Benzoylformate decarboxylase</fullName>
    </submittedName>
</protein>
<dbReference type="GO" id="GO:0050660">
    <property type="term" value="F:flavin adenine dinucleotide binding"/>
    <property type="evidence" value="ECO:0007669"/>
    <property type="project" value="TreeGrafter"/>
</dbReference>
<dbReference type="Pfam" id="PF00205">
    <property type="entry name" value="TPP_enzyme_M"/>
    <property type="match status" value="1"/>
</dbReference>
<dbReference type="PANTHER" id="PTHR18968:SF13">
    <property type="entry name" value="ACETOLACTATE SYNTHASE CATALYTIC SUBUNIT, MITOCHONDRIAL"/>
    <property type="match status" value="1"/>
</dbReference>
<dbReference type="GO" id="GO:0003984">
    <property type="term" value="F:acetolactate synthase activity"/>
    <property type="evidence" value="ECO:0007669"/>
    <property type="project" value="TreeGrafter"/>
</dbReference>
<reference evidence="4 5" key="1">
    <citation type="submission" date="2019-09" db="EMBL/GenBank/DDBJ databases">
        <title>NBRP : Genome information of microbial organism related human and environment.</title>
        <authorList>
            <person name="Hattori M."/>
            <person name="Oshima K."/>
            <person name="Inaba H."/>
            <person name="Suda W."/>
            <person name="Sakamoto M."/>
            <person name="Iino T."/>
            <person name="Kitahara M."/>
            <person name="Oshida Y."/>
            <person name="Iida T."/>
            <person name="Kudo T."/>
            <person name="Itoh T."/>
            <person name="Ohkuma M."/>
        </authorList>
    </citation>
    <scope>NUCLEOTIDE SEQUENCE [LARGE SCALE GENOMIC DNA]</scope>
    <source>
        <strain evidence="4 5">Q-1</strain>
    </source>
</reference>
<dbReference type="GO" id="GO:0005948">
    <property type="term" value="C:acetolactate synthase complex"/>
    <property type="evidence" value="ECO:0007669"/>
    <property type="project" value="TreeGrafter"/>
</dbReference>
<dbReference type="InterPro" id="IPR012000">
    <property type="entry name" value="Thiamin_PyroP_enz_cen_dom"/>
</dbReference>
<dbReference type="InterPro" id="IPR045229">
    <property type="entry name" value="TPP_enz"/>
</dbReference>
<proteinExistence type="inferred from homology"/>
<evidence type="ECO:0000313" key="4">
    <source>
        <dbReference type="EMBL" id="GER04772.1"/>
    </source>
</evidence>
<comment type="caution">
    <text evidence="4">The sequence shown here is derived from an EMBL/GenBank/DDBJ whole genome shotgun (WGS) entry which is preliminary data.</text>
</comment>